<dbReference type="InterPro" id="IPR001356">
    <property type="entry name" value="HD"/>
</dbReference>
<feature type="DNA-binding region" description="Homeobox" evidence="9">
    <location>
        <begin position="88"/>
        <end position="142"/>
    </location>
</feature>
<reference evidence="14" key="1">
    <citation type="submission" date="2025-08" db="UniProtKB">
        <authorList>
            <consortium name="RefSeq"/>
        </authorList>
    </citation>
    <scope>IDENTIFICATION</scope>
    <source>
        <strain evidence="14">OHB3-1</strain>
    </source>
</reference>
<keyword evidence="5 9" id="KW-0371">Homeobox</keyword>
<evidence type="ECO:0000256" key="4">
    <source>
        <dbReference type="ARBA" id="ARBA00023125"/>
    </source>
</evidence>
<proteinExistence type="inferred from homology"/>
<feature type="region of interest" description="Disordered" evidence="11">
    <location>
        <begin position="139"/>
        <end position="160"/>
    </location>
</feature>
<evidence type="ECO:0000256" key="3">
    <source>
        <dbReference type="ARBA" id="ARBA00023015"/>
    </source>
</evidence>
<dbReference type="GO" id="GO:0005634">
    <property type="term" value="C:nucleus"/>
    <property type="evidence" value="ECO:0007669"/>
    <property type="project" value="UniProtKB-SubCell"/>
</dbReference>
<evidence type="ECO:0000256" key="9">
    <source>
        <dbReference type="PROSITE-ProRule" id="PRU00108"/>
    </source>
</evidence>
<comment type="similarity">
    <text evidence="8">Belongs to the WUS homeobox family.</text>
</comment>
<evidence type="ECO:0000256" key="5">
    <source>
        <dbReference type="ARBA" id="ARBA00023155"/>
    </source>
</evidence>
<keyword evidence="4 9" id="KW-0238">DNA-binding</keyword>
<dbReference type="Gene3D" id="1.10.10.60">
    <property type="entry name" value="Homeodomain-like"/>
    <property type="match status" value="1"/>
</dbReference>
<dbReference type="GeneID" id="111006971"/>
<keyword evidence="3" id="KW-0805">Transcription regulation</keyword>
<evidence type="ECO:0000313" key="14">
    <source>
        <dbReference type="RefSeq" id="XP_022134784.1"/>
    </source>
</evidence>
<organism evidence="13 14">
    <name type="scientific">Momordica charantia</name>
    <name type="common">Bitter gourd</name>
    <name type="synonym">Balsam pear</name>
    <dbReference type="NCBI Taxonomy" id="3673"/>
    <lineage>
        <taxon>Eukaryota</taxon>
        <taxon>Viridiplantae</taxon>
        <taxon>Streptophyta</taxon>
        <taxon>Embryophyta</taxon>
        <taxon>Tracheophyta</taxon>
        <taxon>Spermatophyta</taxon>
        <taxon>Magnoliopsida</taxon>
        <taxon>eudicotyledons</taxon>
        <taxon>Gunneridae</taxon>
        <taxon>Pentapetalae</taxon>
        <taxon>rosids</taxon>
        <taxon>fabids</taxon>
        <taxon>Cucurbitales</taxon>
        <taxon>Cucurbitaceae</taxon>
        <taxon>Momordiceae</taxon>
        <taxon>Momordica</taxon>
    </lineage>
</organism>
<keyword evidence="2" id="KW-0217">Developmental protein</keyword>
<dbReference type="RefSeq" id="XP_022134784.1">
    <property type="nucleotide sequence ID" value="XM_022279092.1"/>
</dbReference>
<dbReference type="InterPro" id="IPR044555">
    <property type="entry name" value="WUSCHEL-like"/>
</dbReference>
<evidence type="ECO:0000256" key="2">
    <source>
        <dbReference type="ARBA" id="ARBA00022473"/>
    </source>
</evidence>
<dbReference type="PROSITE" id="PS50071">
    <property type="entry name" value="HOMEOBOX_2"/>
    <property type="match status" value="1"/>
</dbReference>
<evidence type="ECO:0000313" key="13">
    <source>
        <dbReference type="Proteomes" id="UP000504603"/>
    </source>
</evidence>
<dbReference type="SUPFAM" id="SSF46689">
    <property type="entry name" value="Homeodomain-like"/>
    <property type="match status" value="1"/>
</dbReference>
<dbReference type="PANTHER" id="PTHR45940">
    <property type="entry name" value="WUSCHEL-RELATED HOMEOBOX 1-RELATED"/>
    <property type="match status" value="1"/>
</dbReference>
<name>A0A6J1BZR8_MOMCH</name>
<evidence type="ECO:0000259" key="12">
    <source>
        <dbReference type="PROSITE" id="PS50071"/>
    </source>
</evidence>
<evidence type="ECO:0000256" key="7">
    <source>
        <dbReference type="ARBA" id="ARBA00023242"/>
    </source>
</evidence>
<dbReference type="AlphaFoldDB" id="A0A6J1BZR8"/>
<dbReference type="Pfam" id="PF00046">
    <property type="entry name" value="Homeodomain"/>
    <property type="match status" value="1"/>
</dbReference>
<evidence type="ECO:0000256" key="8">
    <source>
        <dbReference type="ARBA" id="ARBA00024040"/>
    </source>
</evidence>
<dbReference type="FunFam" id="1.10.10.60:FF:000146">
    <property type="entry name" value="WUSCHEL-related homeobox 4"/>
    <property type="match status" value="1"/>
</dbReference>
<protein>
    <submittedName>
        <fullName evidence="14">WUSCHEL-related homeobox 1</fullName>
    </submittedName>
</protein>
<dbReference type="GO" id="GO:0099402">
    <property type="term" value="P:plant organ development"/>
    <property type="evidence" value="ECO:0007669"/>
    <property type="project" value="InterPro"/>
</dbReference>
<dbReference type="KEGG" id="mcha:111006971"/>
<feature type="compositionally biased region" description="Basic and acidic residues" evidence="11">
    <location>
        <begin position="150"/>
        <end position="160"/>
    </location>
</feature>
<evidence type="ECO:0000256" key="6">
    <source>
        <dbReference type="ARBA" id="ARBA00023163"/>
    </source>
</evidence>
<evidence type="ECO:0000256" key="10">
    <source>
        <dbReference type="RuleBase" id="RU000682"/>
    </source>
</evidence>
<dbReference type="CDD" id="cd00086">
    <property type="entry name" value="homeodomain"/>
    <property type="match status" value="1"/>
</dbReference>
<dbReference type="InterPro" id="IPR009057">
    <property type="entry name" value="Homeodomain-like_sf"/>
</dbReference>
<evidence type="ECO:0000256" key="1">
    <source>
        <dbReference type="ARBA" id="ARBA00004123"/>
    </source>
</evidence>
<dbReference type="PANTHER" id="PTHR45940:SF13">
    <property type="entry name" value="WUSCHEL-RELATED HOMEOBOX 1"/>
    <property type="match status" value="1"/>
</dbReference>
<evidence type="ECO:0000256" key="11">
    <source>
        <dbReference type="SAM" id="MobiDB-lite"/>
    </source>
</evidence>
<keyword evidence="7 9" id="KW-0539">Nucleus</keyword>
<dbReference type="OrthoDB" id="1896656at2759"/>
<sequence>MWTLGYDDNGGEFSFSEPFNGGRKLRPLVPRPLPASLRVNGANFCAQYYHLASYLNLNEQSKRELNDSSSSSSPAVVVSSSRWNPTAEQLRILEELYRRGTRTPSADQIQHITAQLRRYGKIEGKNVFYWFQNHKARERQKRRRQTAADQTKHSGTEKGYEIQQTKTNCTTTLSQEREERRRRECVERDGELVINPRRKTLHHRNGLVDEPYRENSNGLVRDGCETTTLQLFPLRSTKLCKNENDSEREGRQEDQLGIMSDSDNMTVLKTSPFSPTTTFQFFEFLPLKN</sequence>
<dbReference type="GO" id="GO:0003700">
    <property type="term" value="F:DNA-binding transcription factor activity"/>
    <property type="evidence" value="ECO:0007669"/>
    <property type="project" value="InterPro"/>
</dbReference>
<gene>
    <name evidence="14" type="primary">LOC111006971</name>
</gene>
<keyword evidence="13" id="KW-1185">Reference proteome</keyword>
<feature type="domain" description="Homeobox" evidence="12">
    <location>
        <begin position="86"/>
        <end position="141"/>
    </location>
</feature>
<dbReference type="Proteomes" id="UP000504603">
    <property type="component" value="Unplaced"/>
</dbReference>
<comment type="subcellular location">
    <subcellularLocation>
        <location evidence="1 9 10">Nucleus</location>
    </subcellularLocation>
</comment>
<dbReference type="GO" id="GO:0003677">
    <property type="term" value="F:DNA binding"/>
    <property type="evidence" value="ECO:0007669"/>
    <property type="project" value="UniProtKB-UniRule"/>
</dbReference>
<keyword evidence="6" id="KW-0804">Transcription</keyword>
<accession>A0A6J1BZR8</accession>
<dbReference type="SMART" id="SM00389">
    <property type="entry name" value="HOX"/>
    <property type="match status" value="1"/>
</dbReference>